<dbReference type="SUPFAM" id="SSF53474">
    <property type="entry name" value="alpha/beta-Hydrolases"/>
    <property type="match status" value="1"/>
</dbReference>
<gene>
    <name evidence="3" type="ORF">KKR91_15715</name>
</gene>
<evidence type="ECO:0000313" key="3">
    <source>
        <dbReference type="EMBL" id="QWC09883.1"/>
    </source>
</evidence>
<dbReference type="InterPro" id="IPR029058">
    <property type="entry name" value="AB_hydrolase_fold"/>
</dbReference>
<proteinExistence type="inferred from homology"/>
<feature type="domain" description="AB hydrolase-1" evidence="2">
    <location>
        <begin position="23"/>
        <end position="261"/>
    </location>
</feature>
<dbReference type="EMBL" id="CP076022">
    <property type="protein sequence ID" value="QWC09883.1"/>
    <property type="molecule type" value="Genomic_DNA"/>
</dbReference>
<dbReference type="AlphaFoldDB" id="A0A975M4M1"/>
<dbReference type="PRINTS" id="PR00111">
    <property type="entry name" value="ABHYDROLASE"/>
</dbReference>
<accession>A0A975M4M1</accession>
<dbReference type="RefSeq" id="WP_210227432.1">
    <property type="nucleotide sequence ID" value="NZ_CP076022.1"/>
</dbReference>
<reference evidence="3 4" key="1">
    <citation type="submission" date="2021-05" db="EMBL/GenBank/DDBJ databases">
        <title>Novel species in genus Arthrobacter.</title>
        <authorList>
            <person name="Zhang G."/>
        </authorList>
    </citation>
    <scope>NUCLEOTIDE SEQUENCE [LARGE SCALE GENOMIC DNA]</scope>
    <source>
        <strain evidence="4">zg-ZUI227</strain>
    </source>
</reference>
<dbReference type="Proteomes" id="UP000676885">
    <property type="component" value="Chromosome"/>
</dbReference>
<keyword evidence="4" id="KW-1185">Reference proteome</keyword>
<evidence type="ECO:0000313" key="4">
    <source>
        <dbReference type="Proteomes" id="UP000676885"/>
    </source>
</evidence>
<protein>
    <submittedName>
        <fullName evidence="3">Alpha/beta hydrolase</fullName>
    </submittedName>
</protein>
<sequence length="271" mass="29089">MGTDIRTRNNVRVLGNPDGPVIMFAHGFGCDQGMFHRVLPRFIADYRVVLFDHVGAGNSDPEAYASAKYSSLAGYTSDVQEIMAELDLQEVTFVGHSVGGMMGVAAAAADPSRFKALVFLASSPSYMDYPEDGYVGGTSQSDIHELLASLDNNYMVWAAAMAPVIMGNPDSPELHAELEGGICRINPTVAREFARVAFLTDIRHLLTDVTVPALVMQCSNDMLAPVEVGEYTQEHLPNATLTVLEATGHLPHVSAPAETADTIIGYLSRAA</sequence>
<evidence type="ECO:0000259" key="2">
    <source>
        <dbReference type="Pfam" id="PF12697"/>
    </source>
</evidence>
<dbReference type="GO" id="GO:0016787">
    <property type="term" value="F:hydrolase activity"/>
    <property type="evidence" value="ECO:0007669"/>
    <property type="project" value="UniProtKB-KW"/>
</dbReference>
<keyword evidence="3" id="KW-0378">Hydrolase</keyword>
<dbReference type="PANTHER" id="PTHR43039">
    <property type="entry name" value="ESTERASE-RELATED"/>
    <property type="match status" value="1"/>
</dbReference>
<organism evidence="3 4">
    <name type="scientific">Arthrobacter jiangjiafuii</name>
    <dbReference type="NCBI Taxonomy" id="2817475"/>
    <lineage>
        <taxon>Bacteria</taxon>
        <taxon>Bacillati</taxon>
        <taxon>Actinomycetota</taxon>
        <taxon>Actinomycetes</taxon>
        <taxon>Micrococcales</taxon>
        <taxon>Micrococcaceae</taxon>
        <taxon>Arthrobacter</taxon>
    </lineage>
</organism>
<name>A0A975M4M1_9MICC</name>
<comment type="similarity">
    <text evidence="1">Belongs to the AB hydrolase superfamily.</text>
</comment>
<evidence type="ECO:0000256" key="1">
    <source>
        <dbReference type="ARBA" id="ARBA00008645"/>
    </source>
</evidence>
<dbReference type="Gene3D" id="3.40.50.1820">
    <property type="entry name" value="alpha/beta hydrolase"/>
    <property type="match status" value="1"/>
</dbReference>
<dbReference type="InterPro" id="IPR000073">
    <property type="entry name" value="AB_hydrolase_1"/>
</dbReference>
<dbReference type="Pfam" id="PF12697">
    <property type="entry name" value="Abhydrolase_6"/>
    <property type="match status" value="1"/>
</dbReference>
<dbReference type="KEGG" id="ajg:KKR91_15715"/>